<dbReference type="RefSeq" id="WP_305471533.1">
    <property type="nucleotide sequence ID" value="NZ_JAUYVT010000003.1"/>
</dbReference>
<evidence type="ECO:0000313" key="1">
    <source>
        <dbReference type="EMBL" id="MDP2564240.1"/>
    </source>
</evidence>
<organism evidence="1 2">
    <name type="scientific">Pseudoalteromonas marina</name>
    <dbReference type="NCBI Taxonomy" id="267375"/>
    <lineage>
        <taxon>Bacteria</taxon>
        <taxon>Pseudomonadati</taxon>
        <taxon>Pseudomonadota</taxon>
        <taxon>Gammaproteobacteria</taxon>
        <taxon>Alteromonadales</taxon>
        <taxon>Pseudoalteromonadaceae</taxon>
        <taxon>Pseudoalteromonas</taxon>
    </lineage>
</organism>
<evidence type="ECO:0000313" key="2">
    <source>
        <dbReference type="Proteomes" id="UP001177212"/>
    </source>
</evidence>
<reference evidence="1" key="1">
    <citation type="submission" date="2023-07" db="EMBL/GenBank/DDBJ databases">
        <title>Genome content predicts the carbon catabolic preferences of heterotrophic bacteria.</title>
        <authorList>
            <person name="Gralka M."/>
        </authorList>
    </citation>
    <scope>NUCLEOTIDE SEQUENCE</scope>
    <source>
        <strain evidence="1">4G09</strain>
    </source>
</reference>
<name>A0ABT9FBU2_9GAMM</name>
<keyword evidence="2" id="KW-1185">Reference proteome</keyword>
<dbReference type="Proteomes" id="UP001177212">
    <property type="component" value="Unassembled WGS sequence"/>
</dbReference>
<gene>
    <name evidence="1" type="ORF">Q8W34_06320</name>
</gene>
<dbReference type="InterPro" id="IPR005358">
    <property type="entry name" value="Puta_zinc/iron-chelating_dom"/>
</dbReference>
<dbReference type="EMBL" id="JAUYVT010000003">
    <property type="protein sequence ID" value="MDP2564240.1"/>
    <property type="molecule type" value="Genomic_DNA"/>
</dbReference>
<comment type="caution">
    <text evidence="1">The sequence shown here is derived from an EMBL/GenBank/DDBJ whole genome shotgun (WGS) entry which is preliminary data.</text>
</comment>
<proteinExistence type="predicted"/>
<protein>
    <submittedName>
        <fullName evidence="1">YkgJ family cysteine cluster protein</fullName>
    </submittedName>
</protein>
<dbReference type="Pfam" id="PF03692">
    <property type="entry name" value="CxxCxxCC"/>
    <property type="match status" value="1"/>
</dbReference>
<accession>A0ABT9FBU2</accession>
<sequence>MKECNQCGKCCTKYGGGDLDVSSEEIEMWALFNPEIYQYVQNNKIWFEPNTGDKLNNCPFLAIEPKKNEGDRDKFICNIYLDRPEDCRQYPSLIAEMLRDECEMLEPTDLKNQTRAQYKLDVLMIDSR</sequence>